<feature type="region of interest" description="Disordered" evidence="1">
    <location>
        <begin position="74"/>
        <end position="104"/>
    </location>
</feature>
<gene>
    <name evidence="2" type="ORF">Pfra01_002320000</name>
</gene>
<dbReference type="OrthoDB" id="124632at2759"/>
<keyword evidence="3" id="KW-1185">Reference proteome</keyword>
<reference evidence="2" key="1">
    <citation type="submission" date="2023-04" db="EMBL/GenBank/DDBJ databases">
        <title>Phytophthora fragariaefolia NBRC 109709.</title>
        <authorList>
            <person name="Ichikawa N."/>
            <person name="Sato H."/>
            <person name="Tonouchi N."/>
        </authorList>
    </citation>
    <scope>NUCLEOTIDE SEQUENCE</scope>
    <source>
        <strain evidence="2">NBRC 109709</strain>
    </source>
</reference>
<proteinExistence type="predicted"/>
<comment type="caution">
    <text evidence="2">The sequence shown here is derived from an EMBL/GenBank/DDBJ whole genome shotgun (WGS) entry which is preliminary data.</text>
</comment>
<dbReference type="Proteomes" id="UP001165121">
    <property type="component" value="Unassembled WGS sequence"/>
</dbReference>
<dbReference type="EMBL" id="BSXT01003671">
    <property type="protein sequence ID" value="GMF55198.1"/>
    <property type="molecule type" value="Genomic_DNA"/>
</dbReference>
<feature type="compositionally biased region" description="Low complexity" evidence="1">
    <location>
        <begin position="1"/>
        <end position="13"/>
    </location>
</feature>
<dbReference type="AlphaFoldDB" id="A0A9W6Y8U9"/>
<organism evidence="2 3">
    <name type="scientific">Phytophthora fragariaefolia</name>
    <dbReference type="NCBI Taxonomy" id="1490495"/>
    <lineage>
        <taxon>Eukaryota</taxon>
        <taxon>Sar</taxon>
        <taxon>Stramenopiles</taxon>
        <taxon>Oomycota</taxon>
        <taxon>Peronosporomycetes</taxon>
        <taxon>Peronosporales</taxon>
        <taxon>Peronosporaceae</taxon>
        <taxon>Phytophthora</taxon>
    </lineage>
</organism>
<evidence type="ECO:0000313" key="3">
    <source>
        <dbReference type="Proteomes" id="UP001165121"/>
    </source>
</evidence>
<name>A0A9W6Y8U9_9STRA</name>
<feature type="region of interest" description="Disordered" evidence="1">
    <location>
        <begin position="1"/>
        <end position="37"/>
    </location>
</feature>
<protein>
    <submittedName>
        <fullName evidence="2">Unnamed protein product</fullName>
    </submittedName>
</protein>
<sequence>MASPAAEMAAPAANSKWTVTEELLRRRKNPVTPPTSDDYKDWSLEQLRLERMARRLNVKKNTCKSDRMQLLPAYDSNKSGKEGMCKGKTGNRKRRKTSNTDTSASLAKSVAQIVAHDQSDAEIWKQQALLLRDQRMAHRLEMLTNVLNRTRDEERRLVQSSRDSCEEDKNVELILQQTSKKRKLLPAQINDLELEIINAGEI</sequence>
<evidence type="ECO:0000256" key="1">
    <source>
        <dbReference type="SAM" id="MobiDB-lite"/>
    </source>
</evidence>
<evidence type="ECO:0000313" key="2">
    <source>
        <dbReference type="EMBL" id="GMF55198.1"/>
    </source>
</evidence>
<accession>A0A9W6Y8U9</accession>